<dbReference type="GO" id="GO:0036064">
    <property type="term" value="C:ciliary basal body"/>
    <property type="evidence" value="ECO:0007669"/>
    <property type="project" value="TreeGrafter"/>
</dbReference>
<accession>A0A8D0G8I7</accession>
<dbReference type="Proteomes" id="UP000694392">
    <property type="component" value="Unplaced"/>
</dbReference>
<evidence type="ECO:0000313" key="2">
    <source>
        <dbReference type="Proteomes" id="UP000694392"/>
    </source>
</evidence>
<sequence>MPVTQSLESMKPLVHEQILELQNKIQLLEGDRKAFYESNQWAVKKNRESILQLRQGNKDLHKKLAGLLTGDEKIIKEAFQDRTVEQAAMRNKSREVGGDSHTRGVGGSCCVVTEKETAKDDPWPYEETLR</sequence>
<dbReference type="InterPro" id="IPR033192">
    <property type="entry name" value="ODAD3"/>
</dbReference>
<dbReference type="Ensembl" id="ENSSPUT00000003652.1">
    <property type="protein sequence ID" value="ENSSPUP00000003439.1"/>
    <property type="gene ID" value="ENSSPUG00000002631.1"/>
</dbReference>
<name>A0A8D0G8I7_SPHPU</name>
<evidence type="ECO:0000313" key="1">
    <source>
        <dbReference type="Ensembl" id="ENSSPUP00000003439.1"/>
    </source>
</evidence>
<protein>
    <submittedName>
        <fullName evidence="1">Uncharacterized protein</fullName>
    </submittedName>
</protein>
<reference evidence="1" key="1">
    <citation type="submission" date="2025-08" db="UniProtKB">
        <authorList>
            <consortium name="Ensembl"/>
        </authorList>
    </citation>
    <scope>IDENTIFICATION</scope>
</reference>
<dbReference type="GO" id="GO:0003341">
    <property type="term" value="P:cilium movement"/>
    <property type="evidence" value="ECO:0007669"/>
    <property type="project" value="InterPro"/>
</dbReference>
<proteinExistence type="predicted"/>
<dbReference type="GO" id="GO:0097542">
    <property type="term" value="C:ciliary tip"/>
    <property type="evidence" value="ECO:0007669"/>
    <property type="project" value="TreeGrafter"/>
</dbReference>
<organism evidence="1 2">
    <name type="scientific">Sphenodon punctatus</name>
    <name type="common">Tuatara</name>
    <name type="synonym">Hatteria punctata</name>
    <dbReference type="NCBI Taxonomy" id="8508"/>
    <lineage>
        <taxon>Eukaryota</taxon>
        <taxon>Metazoa</taxon>
        <taxon>Chordata</taxon>
        <taxon>Craniata</taxon>
        <taxon>Vertebrata</taxon>
        <taxon>Euteleostomi</taxon>
        <taxon>Lepidosauria</taxon>
        <taxon>Sphenodontia</taxon>
        <taxon>Sphenodontidae</taxon>
        <taxon>Sphenodon</taxon>
    </lineage>
</organism>
<dbReference type="PANTHER" id="PTHR46518">
    <property type="entry name" value="COILED-COIL DOMAIN-CONTAINING PROTEIN 151"/>
    <property type="match status" value="1"/>
</dbReference>
<dbReference type="PANTHER" id="PTHR46518:SF1">
    <property type="entry name" value="OUTER DYNEIN ARM-DOCKING COMPLEX SUBUNIT 3"/>
    <property type="match status" value="1"/>
</dbReference>
<dbReference type="GO" id="GO:0036158">
    <property type="term" value="P:outer dynein arm assembly"/>
    <property type="evidence" value="ECO:0007669"/>
    <property type="project" value="InterPro"/>
</dbReference>
<keyword evidence="2" id="KW-1185">Reference proteome</keyword>
<reference evidence="1" key="2">
    <citation type="submission" date="2025-09" db="UniProtKB">
        <authorList>
            <consortium name="Ensembl"/>
        </authorList>
    </citation>
    <scope>IDENTIFICATION</scope>
</reference>
<dbReference type="AlphaFoldDB" id="A0A8D0G8I7"/>
<dbReference type="OMA" id="YESNQWA"/>
<dbReference type="GO" id="GO:0035253">
    <property type="term" value="C:ciliary rootlet"/>
    <property type="evidence" value="ECO:0007669"/>
    <property type="project" value="TreeGrafter"/>
</dbReference>
<dbReference type="GeneTree" id="ENSGT00970000197490"/>